<dbReference type="GO" id="GO:0003677">
    <property type="term" value="F:DNA binding"/>
    <property type="evidence" value="ECO:0007669"/>
    <property type="project" value="UniProtKB-UniRule"/>
</dbReference>
<evidence type="ECO:0000313" key="5">
    <source>
        <dbReference type="EMBL" id="KPI89208.1"/>
    </source>
</evidence>
<dbReference type="GO" id="GO:0008821">
    <property type="term" value="F:crossover junction DNA endonuclease activity"/>
    <property type="evidence" value="ECO:0007669"/>
    <property type="project" value="UniProtKB-UniRule"/>
</dbReference>
<accession>A0A0N1PEQ9</accession>
<dbReference type="GO" id="GO:0006308">
    <property type="term" value="P:DNA catabolic process"/>
    <property type="evidence" value="ECO:0007669"/>
    <property type="project" value="UniProtKB-UniRule"/>
</dbReference>
<feature type="region of interest" description="Disordered" evidence="3">
    <location>
        <begin position="420"/>
        <end position="543"/>
    </location>
</feature>
<feature type="domain" description="SAP" evidence="4">
    <location>
        <begin position="381"/>
        <end position="415"/>
    </location>
</feature>
<evidence type="ECO:0000256" key="3">
    <source>
        <dbReference type="SAM" id="MobiDB-lite"/>
    </source>
</evidence>
<reference evidence="5 6" key="1">
    <citation type="journal article" date="2015" name="PLoS Pathog.">
        <title>Leptomonas seymouri: Adaptations to the Dixenous Life Cycle Analyzed by Genome Sequencing, Transcriptome Profiling and Co-infection with Leishmania donovani.</title>
        <authorList>
            <person name="Kraeva N."/>
            <person name="Butenko A."/>
            <person name="Hlavacova J."/>
            <person name="Kostygov A."/>
            <person name="Myskova J."/>
            <person name="Grybchuk D."/>
            <person name="Lestinova T."/>
            <person name="Votypka J."/>
            <person name="Volf P."/>
            <person name="Opperdoes F."/>
            <person name="Flegontov P."/>
            <person name="Lukes J."/>
            <person name="Yurchenko V."/>
        </authorList>
    </citation>
    <scope>NUCLEOTIDE SEQUENCE [LARGE SCALE GENOMIC DNA]</scope>
    <source>
        <strain evidence="5 6">ATCC 30220</strain>
    </source>
</reference>
<feature type="region of interest" description="Disordered" evidence="3">
    <location>
        <begin position="287"/>
        <end position="316"/>
    </location>
</feature>
<feature type="region of interest" description="Disordered" evidence="3">
    <location>
        <begin position="782"/>
        <end position="822"/>
    </location>
</feature>
<dbReference type="GO" id="GO:0046872">
    <property type="term" value="F:metal ion binding"/>
    <property type="evidence" value="ECO:0007669"/>
    <property type="project" value="UniProtKB-UniRule"/>
</dbReference>
<evidence type="ECO:0000256" key="2">
    <source>
        <dbReference type="RuleBase" id="RU369042"/>
    </source>
</evidence>
<dbReference type="AlphaFoldDB" id="A0A0N1PEQ9"/>
<dbReference type="Pfam" id="PF02037">
    <property type="entry name" value="SAP"/>
    <property type="match status" value="1"/>
</dbReference>
<evidence type="ECO:0000256" key="1">
    <source>
        <dbReference type="ARBA" id="ARBA00022801"/>
    </source>
</evidence>
<sequence length="1032" mass="109479">MAAVKNTCEVNDALSVNAQLCAFLQQHPPTAASCLHLDSLSRYPLPVLTGATAADVAGLVPRRAQPVATFESYTAPTDRYDGDNAIADAVHSFWRLSDMTPVVGSCHTAGGEAAVSHAEHVPSGRTEQRAVHGAAWLAQSPFRVCAKPFFHAQLRRCATLPSASSLDSRHANSPVHAPCQGAWSLMDALCHGFSAADGDASPHRKRLRTASAVAVAPPLWHHAADGDSSGTVHAGSAAVSTAARGVRNIKTVGSEGEGRETPTPSPALRSRVMENDSLLGMLLGESRAQPTATAGNSAKKNGDSESTHQDERPHADQHRCFAFSSTTPLCEGTVSHTTHTQGQAVPSHLDSAAAASQVTTHAEPCLCLRGSVLPSDNGVLRSSCTVKELREICTRLGLLSTGSKSVLLQRIQLYESSLGPAKGTATEAPLPPPLPRGHSGAPDTCTLPPPMLLSDRSASGSPPRTIFRYRSPSASHDASTVRASAPAGPTVADTGAKTSTSTPQCSASSTAATGNSAAASTTSGEGALPHTPAVTTPARHTRRVVPSPTAFLQQLMSSHQQQLQMPASLLTTRNVCAATQTNRCMHDERRASPLASPIVSRAREDAIKNEMHNVRWQWLVDFRERAGAQRGSRSKHEGMMDLFRRQQVPCTSVMLPCGDFMLAVDLSPKEAAELQQAQQQCSQFSASQAILQRSGETNELRDATGSAPTEQSPALGHVCSLVVERKTAADLEASVKGSRYTEQCRLLAASPYALVVWVIEGTDVGGGGKGQSAKSSFFSRANLHQRHGGSRSPSPVPDGSDTSPVAFLGSATSPTSTSSPAASAQQRVASACASLGLRHGGWLVVRTRNTMESVQFLKQLAMQMARQLAGRRLHHREALAESSSASSIAVETAGAMRTYIDTRSNTLFRSLPLIPFVPSPACASTACVSNSFSFAFLQFAPTQDCLQSVSALQRRLRAQTAFPRMLMCVRGCSPSLAALLSNKYGSFIGFWKALRIHGREACDADPDIRRLSTAQKKVFILLTEFLLAKDYY</sequence>
<dbReference type="Gene3D" id="3.40.50.10130">
    <property type="match status" value="1"/>
</dbReference>
<dbReference type="EC" id="3.1.22.-" evidence="2"/>
<keyword evidence="2" id="KW-0539">Nucleus</keyword>
<feature type="compositionally biased region" description="Low complexity" evidence="3">
    <location>
        <begin position="506"/>
        <end position="527"/>
    </location>
</feature>
<dbReference type="Pfam" id="PF02732">
    <property type="entry name" value="ERCC4"/>
    <property type="match status" value="1"/>
</dbReference>
<evidence type="ECO:0000259" key="4">
    <source>
        <dbReference type="PROSITE" id="PS50800"/>
    </source>
</evidence>
<dbReference type="EMBL" id="LJSK01000029">
    <property type="protein sequence ID" value="KPI89208.1"/>
    <property type="molecule type" value="Genomic_DNA"/>
</dbReference>
<dbReference type="GO" id="GO:0005634">
    <property type="term" value="C:nucleus"/>
    <property type="evidence" value="ECO:0007669"/>
    <property type="project" value="UniProtKB-SubCell"/>
</dbReference>
<comment type="function">
    <text evidence="2">Interacts with EME1 to form a DNA structure-specific endonuclease with substrate preference for branched DNA structures with a 5'-end at the branch nick. Typical substrates include 3'-flap structures, D-loops, replication forks and nicked Holliday junctions. May be required in mitosis for the processing of stalled or collapsed replication fork intermediates. May be required in meiosis for the repair of meiosis-specific double strand breaks subsequent to single-end invasion (SEI).</text>
</comment>
<feature type="region of interest" description="Disordered" evidence="3">
    <location>
        <begin position="245"/>
        <end position="271"/>
    </location>
</feature>
<keyword evidence="2" id="KW-0479">Metal-binding</keyword>
<dbReference type="GO" id="GO:0031573">
    <property type="term" value="P:mitotic intra-S DNA damage checkpoint signaling"/>
    <property type="evidence" value="ECO:0007669"/>
    <property type="project" value="TreeGrafter"/>
</dbReference>
<dbReference type="OMA" id="PFRFCAD"/>
<comment type="caution">
    <text evidence="5">The sequence shown here is derived from an EMBL/GenBank/DDBJ whole genome shotgun (WGS) entry which is preliminary data.</text>
</comment>
<dbReference type="VEuPathDB" id="TriTrypDB:Lsey_0029_0280"/>
<dbReference type="SUPFAM" id="SSF52980">
    <property type="entry name" value="Restriction endonuclease-like"/>
    <property type="match status" value="1"/>
</dbReference>
<keyword evidence="2" id="KW-0234">DNA repair</keyword>
<evidence type="ECO:0000313" key="6">
    <source>
        <dbReference type="Proteomes" id="UP000038009"/>
    </source>
</evidence>
<dbReference type="InterPro" id="IPR036361">
    <property type="entry name" value="SAP_dom_sf"/>
</dbReference>
<feature type="compositionally biased region" description="Basic and acidic residues" evidence="3">
    <location>
        <begin position="300"/>
        <end position="316"/>
    </location>
</feature>
<comment type="similarity">
    <text evidence="2">Belongs to the XPF family.</text>
</comment>
<keyword evidence="2" id="KW-0255">Endonuclease</keyword>
<protein>
    <recommendedName>
        <fullName evidence="2">Crossover junction endonuclease MUS81</fullName>
        <ecNumber evidence="2">3.1.22.-</ecNumber>
    </recommendedName>
</protein>
<comment type="cofactor">
    <cofactor evidence="2">
        <name>Mg(2+)</name>
        <dbReference type="ChEBI" id="CHEBI:18420"/>
    </cofactor>
</comment>
<dbReference type="InterPro" id="IPR003034">
    <property type="entry name" value="SAP_dom"/>
</dbReference>
<dbReference type="GO" id="GO:0048476">
    <property type="term" value="C:Holliday junction resolvase complex"/>
    <property type="evidence" value="ECO:0007669"/>
    <property type="project" value="UniProtKB-UniRule"/>
</dbReference>
<dbReference type="InterPro" id="IPR006166">
    <property type="entry name" value="ERCC4_domain"/>
</dbReference>
<dbReference type="GO" id="GO:0000712">
    <property type="term" value="P:resolution of meiotic recombination intermediates"/>
    <property type="evidence" value="ECO:0007669"/>
    <property type="project" value="TreeGrafter"/>
</dbReference>
<feature type="compositionally biased region" description="Polar residues" evidence="3">
    <location>
        <begin position="496"/>
        <end position="505"/>
    </location>
</feature>
<gene>
    <name evidence="5" type="ORF">ABL78_1701</name>
</gene>
<dbReference type="InterPro" id="IPR011335">
    <property type="entry name" value="Restrct_endonuc-II-like"/>
</dbReference>
<dbReference type="OrthoDB" id="5963188at2759"/>
<comment type="subcellular location">
    <subcellularLocation>
        <location evidence="2">Nucleus</location>
    </subcellularLocation>
</comment>
<dbReference type="SMART" id="SM00891">
    <property type="entry name" value="ERCC4"/>
    <property type="match status" value="1"/>
</dbReference>
<keyword evidence="6" id="KW-1185">Reference proteome</keyword>
<organism evidence="5 6">
    <name type="scientific">Leptomonas seymouri</name>
    <dbReference type="NCBI Taxonomy" id="5684"/>
    <lineage>
        <taxon>Eukaryota</taxon>
        <taxon>Discoba</taxon>
        <taxon>Euglenozoa</taxon>
        <taxon>Kinetoplastea</taxon>
        <taxon>Metakinetoplastina</taxon>
        <taxon>Trypanosomatida</taxon>
        <taxon>Trypanosomatidae</taxon>
        <taxon>Leishmaniinae</taxon>
        <taxon>Leptomonas</taxon>
    </lineage>
</organism>
<dbReference type="PROSITE" id="PS50800">
    <property type="entry name" value="SAP"/>
    <property type="match status" value="1"/>
</dbReference>
<dbReference type="GO" id="GO:0000727">
    <property type="term" value="P:double-strand break repair via break-induced replication"/>
    <property type="evidence" value="ECO:0007669"/>
    <property type="project" value="UniProtKB-UniRule"/>
</dbReference>
<keyword evidence="2" id="KW-0460">Magnesium</keyword>
<feature type="compositionally biased region" description="Polar residues" evidence="3">
    <location>
        <begin position="472"/>
        <end position="482"/>
    </location>
</feature>
<dbReference type="PROSITE" id="PS51257">
    <property type="entry name" value="PROKAR_LIPOPROTEIN"/>
    <property type="match status" value="1"/>
</dbReference>
<keyword evidence="2" id="KW-0227">DNA damage</keyword>
<keyword evidence="2" id="KW-0233">DNA recombination</keyword>
<feature type="compositionally biased region" description="Low complexity" evidence="3">
    <location>
        <begin position="810"/>
        <end position="822"/>
    </location>
</feature>
<dbReference type="GO" id="GO:0048257">
    <property type="term" value="F:3'-flap endonuclease activity"/>
    <property type="evidence" value="ECO:0007669"/>
    <property type="project" value="TreeGrafter"/>
</dbReference>
<keyword evidence="1 2" id="KW-0378">Hydrolase</keyword>
<dbReference type="SMART" id="SM00513">
    <property type="entry name" value="SAP"/>
    <property type="match status" value="1"/>
</dbReference>
<dbReference type="Gene3D" id="1.10.720.30">
    <property type="entry name" value="SAP domain"/>
    <property type="match status" value="1"/>
</dbReference>
<dbReference type="PANTHER" id="PTHR13451">
    <property type="entry name" value="CLASS II CROSSOVER JUNCTION ENDONUCLEASE MUS81"/>
    <property type="match status" value="1"/>
</dbReference>
<dbReference type="Proteomes" id="UP000038009">
    <property type="component" value="Unassembled WGS sequence"/>
</dbReference>
<feature type="compositionally biased region" description="Polar residues" evidence="3">
    <location>
        <begin position="288"/>
        <end position="299"/>
    </location>
</feature>
<proteinExistence type="inferred from homology"/>
<name>A0A0N1PEQ9_LEPSE</name>
<dbReference type="PANTHER" id="PTHR13451:SF0">
    <property type="entry name" value="CROSSOVER JUNCTION ENDONUCLEASE MUS81"/>
    <property type="match status" value="1"/>
</dbReference>
<keyword evidence="2" id="KW-0540">Nuclease</keyword>
<dbReference type="InterPro" id="IPR033309">
    <property type="entry name" value="Mus81"/>
</dbReference>
<comment type="subunit">
    <text evidence="2">Interacts with EME1.</text>
</comment>